<dbReference type="PANTHER" id="PTHR43586">
    <property type="entry name" value="CYSTEINE DESULFURASE"/>
    <property type="match status" value="1"/>
</dbReference>
<evidence type="ECO:0000256" key="4">
    <source>
        <dbReference type="ARBA" id="ARBA00050776"/>
    </source>
</evidence>
<comment type="caution">
    <text evidence="7">The sequence shown here is derived from an EMBL/GenBank/DDBJ whole genome shotgun (WGS) entry which is preliminary data.</text>
</comment>
<dbReference type="EMBL" id="JANGCH010000002">
    <property type="protein sequence ID" value="MCQ5120949.1"/>
    <property type="molecule type" value="Genomic_DNA"/>
</dbReference>
<evidence type="ECO:0000313" key="8">
    <source>
        <dbReference type="Proteomes" id="UP001524435"/>
    </source>
</evidence>
<dbReference type="InterPro" id="IPR015421">
    <property type="entry name" value="PyrdxlP-dep_Trfase_major"/>
</dbReference>
<keyword evidence="7" id="KW-0808">Transferase</keyword>
<comment type="similarity">
    <text evidence="2">Belongs to the class-V pyridoxal-phosphate-dependent aminotransferase family. Csd subfamily.</text>
</comment>
<dbReference type="InterPro" id="IPR015422">
    <property type="entry name" value="PyrdxlP-dep_Trfase_small"/>
</dbReference>
<dbReference type="RefSeq" id="WP_256197319.1">
    <property type="nucleotide sequence ID" value="NZ_JANGCH010000002.1"/>
</dbReference>
<protein>
    <submittedName>
        <fullName evidence="7">Aminotransferase class V-fold PLP-dependent enzyme</fullName>
    </submittedName>
</protein>
<gene>
    <name evidence="7" type="ORF">NE663_01580</name>
</gene>
<dbReference type="Gene3D" id="3.40.640.10">
    <property type="entry name" value="Type I PLP-dependent aspartate aminotransferase-like (Major domain)"/>
    <property type="match status" value="1"/>
</dbReference>
<evidence type="ECO:0000256" key="5">
    <source>
        <dbReference type="RuleBase" id="RU004504"/>
    </source>
</evidence>
<organism evidence="7 8">
    <name type="scientific">Massilicoli timonensis</name>
    <dbReference type="NCBI Taxonomy" id="2015901"/>
    <lineage>
        <taxon>Bacteria</taxon>
        <taxon>Bacillati</taxon>
        <taxon>Bacillota</taxon>
        <taxon>Erysipelotrichia</taxon>
        <taxon>Erysipelotrichales</taxon>
        <taxon>Erysipelotrichaceae</taxon>
        <taxon>Massilicoli</taxon>
    </lineage>
</organism>
<proteinExistence type="inferred from homology"/>
<evidence type="ECO:0000256" key="3">
    <source>
        <dbReference type="ARBA" id="ARBA00022898"/>
    </source>
</evidence>
<dbReference type="GO" id="GO:0008483">
    <property type="term" value="F:transaminase activity"/>
    <property type="evidence" value="ECO:0007669"/>
    <property type="project" value="UniProtKB-KW"/>
</dbReference>
<dbReference type="PANTHER" id="PTHR43586:SF8">
    <property type="entry name" value="CYSTEINE DESULFURASE 1, CHLOROPLASTIC"/>
    <property type="match status" value="1"/>
</dbReference>
<sequence length="405" mass="44361">MEDALLRKNYPFFDQHPDLIYFDNAATALKPRCVIDALVRYYEKESVNVHRSAYPLAQALEKRYEQAREQVASFLHAQAEEIIFTGGTTAAMNQLAYALLPQLTDGDVILTTYAEHASCILPFLHLKQFKRIEVAYIPLDAHGRFSLPALKASLHSRVKAVVLAEIGNVLGYRLPLAQIAELVHEAGALLFVDGAQSAAHGRTDVKASKVDAFACSAHKLGATTGVGALYLKKELFPVLQPAFYGGTSNCDFDEAGHIVLCEGSAGYEAGTPPIEGAIAFGEACAYLQKIGLDVIEAKEQQLKEHLFAGLKKIAHVTLWNEDSAVPIAAFTIDHIHVQDAAAYFAKHGVCLRSGQHCARLLKQAIDAKATLRVSLAFYNTIEEIDRFLALCEKITLDACVDLYME</sequence>
<evidence type="ECO:0000256" key="2">
    <source>
        <dbReference type="ARBA" id="ARBA00010447"/>
    </source>
</evidence>
<dbReference type="Pfam" id="PF00266">
    <property type="entry name" value="Aminotran_5"/>
    <property type="match status" value="1"/>
</dbReference>
<comment type="catalytic activity">
    <reaction evidence="4">
        <text>(sulfur carrier)-H + L-cysteine = (sulfur carrier)-SH + L-alanine</text>
        <dbReference type="Rhea" id="RHEA:43892"/>
        <dbReference type="Rhea" id="RHEA-COMP:14737"/>
        <dbReference type="Rhea" id="RHEA-COMP:14739"/>
        <dbReference type="ChEBI" id="CHEBI:29917"/>
        <dbReference type="ChEBI" id="CHEBI:35235"/>
        <dbReference type="ChEBI" id="CHEBI:57972"/>
        <dbReference type="ChEBI" id="CHEBI:64428"/>
        <dbReference type="EC" id="2.8.1.7"/>
    </reaction>
</comment>
<name>A0ABT1SIA7_9FIRM</name>
<reference evidence="7 8" key="1">
    <citation type="submission" date="2022-06" db="EMBL/GenBank/DDBJ databases">
        <title>Isolation of gut microbiota from human fecal samples.</title>
        <authorList>
            <person name="Pamer E.G."/>
            <person name="Barat B."/>
            <person name="Waligurski E."/>
            <person name="Medina S."/>
            <person name="Paddock L."/>
            <person name="Mostad J."/>
        </authorList>
    </citation>
    <scope>NUCLEOTIDE SEQUENCE [LARGE SCALE GENOMIC DNA]</scope>
    <source>
        <strain evidence="7 8">DFI.6.1</strain>
    </source>
</reference>
<keyword evidence="3" id="KW-0663">Pyridoxal phosphate</keyword>
<dbReference type="InterPro" id="IPR015424">
    <property type="entry name" value="PyrdxlP-dep_Trfase"/>
</dbReference>
<dbReference type="InterPro" id="IPR020578">
    <property type="entry name" value="Aminotrans_V_PyrdxlP_BS"/>
</dbReference>
<dbReference type="PROSITE" id="PS00595">
    <property type="entry name" value="AA_TRANSFER_CLASS_5"/>
    <property type="match status" value="1"/>
</dbReference>
<evidence type="ECO:0000256" key="1">
    <source>
        <dbReference type="ARBA" id="ARBA00001933"/>
    </source>
</evidence>
<comment type="cofactor">
    <cofactor evidence="1 5">
        <name>pyridoxal 5'-phosphate</name>
        <dbReference type="ChEBI" id="CHEBI:597326"/>
    </cofactor>
</comment>
<evidence type="ECO:0000313" key="7">
    <source>
        <dbReference type="EMBL" id="MCQ5120949.1"/>
    </source>
</evidence>
<dbReference type="SUPFAM" id="SSF53383">
    <property type="entry name" value="PLP-dependent transferases"/>
    <property type="match status" value="1"/>
</dbReference>
<dbReference type="Gene3D" id="3.90.1150.10">
    <property type="entry name" value="Aspartate Aminotransferase, domain 1"/>
    <property type="match status" value="1"/>
</dbReference>
<keyword evidence="8" id="KW-1185">Reference proteome</keyword>
<evidence type="ECO:0000259" key="6">
    <source>
        <dbReference type="Pfam" id="PF00266"/>
    </source>
</evidence>
<dbReference type="Proteomes" id="UP001524435">
    <property type="component" value="Unassembled WGS sequence"/>
</dbReference>
<keyword evidence="7" id="KW-0032">Aminotransferase</keyword>
<accession>A0ABT1SIA7</accession>
<dbReference type="InterPro" id="IPR000192">
    <property type="entry name" value="Aminotrans_V_dom"/>
</dbReference>
<feature type="domain" description="Aminotransferase class V" evidence="6">
    <location>
        <begin position="20"/>
        <end position="387"/>
    </location>
</feature>